<proteinExistence type="predicted"/>
<keyword evidence="2" id="KW-1185">Reference proteome</keyword>
<dbReference type="EMBL" id="FNWO01000017">
    <property type="protein sequence ID" value="SEH61105.1"/>
    <property type="molecule type" value="Genomic_DNA"/>
</dbReference>
<dbReference type="OrthoDB" id="9877724at2"/>
<evidence type="ECO:0000313" key="1">
    <source>
        <dbReference type="EMBL" id="SEH61105.1"/>
    </source>
</evidence>
<dbReference type="RefSeq" id="WP_139305630.1">
    <property type="nucleotide sequence ID" value="NZ_FNWO01000017.1"/>
</dbReference>
<protein>
    <submittedName>
        <fullName evidence="1">Uncharacterized protein</fullName>
    </submittedName>
</protein>
<organism evidence="1 2">
    <name type="scientific">Magnetospirillum fulvum</name>
    <name type="common">Rhodospirillum fulvum</name>
    <dbReference type="NCBI Taxonomy" id="1082"/>
    <lineage>
        <taxon>Bacteria</taxon>
        <taxon>Pseudomonadati</taxon>
        <taxon>Pseudomonadota</taxon>
        <taxon>Alphaproteobacteria</taxon>
        <taxon>Rhodospirillales</taxon>
        <taxon>Rhodospirillaceae</taxon>
        <taxon>Magnetospirillum</taxon>
    </lineage>
</organism>
<reference evidence="2" key="1">
    <citation type="submission" date="2016-10" db="EMBL/GenBank/DDBJ databases">
        <authorList>
            <person name="Varghese N."/>
            <person name="Submissions S."/>
        </authorList>
    </citation>
    <scope>NUCLEOTIDE SEQUENCE [LARGE SCALE GENOMIC DNA]</scope>
    <source>
        <strain evidence="2">DSM 13234</strain>
    </source>
</reference>
<name>A0A1H6JJU3_MAGFU</name>
<accession>A0A1H6JJU3</accession>
<gene>
    <name evidence="1" type="ORF">SAMN04244559_03147</name>
</gene>
<sequence>MPRFRGAVLKAREMVADSTKMAADSAKMAEDSARQAGTNFDASLSASRKAVADSRILLQRSRLR</sequence>
<dbReference type="Proteomes" id="UP000182983">
    <property type="component" value="Unassembled WGS sequence"/>
</dbReference>
<dbReference type="AlphaFoldDB" id="A0A1H6JJU3"/>
<evidence type="ECO:0000313" key="2">
    <source>
        <dbReference type="Proteomes" id="UP000182983"/>
    </source>
</evidence>